<dbReference type="EC" id="1.14.14.17" evidence="1"/>
<dbReference type="InterPro" id="IPR040125">
    <property type="entry name" value="Squalene_monox"/>
</dbReference>
<comment type="caution">
    <text evidence="3">The sequence shown here is derived from an EMBL/GenBank/DDBJ whole genome shotgun (WGS) entry which is preliminary data.</text>
</comment>
<keyword evidence="1" id="KW-0274">FAD</keyword>
<feature type="transmembrane region" description="Helical" evidence="1">
    <location>
        <begin position="5"/>
        <end position="24"/>
    </location>
</feature>
<dbReference type="SUPFAM" id="SSF51905">
    <property type="entry name" value="FAD/NAD(P)-binding domain"/>
    <property type="match status" value="1"/>
</dbReference>
<dbReference type="PANTHER" id="PTHR10835">
    <property type="entry name" value="SQUALENE MONOOXYGENASE"/>
    <property type="match status" value="1"/>
</dbReference>
<dbReference type="Pfam" id="PF01266">
    <property type="entry name" value="DAO"/>
    <property type="match status" value="1"/>
</dbReference>
<organism evidence="3 4">
    <name type="scientific">Papaver atlanticum</name>
    <dbReference type="NCBI Taxonomy" id="357466"/>
    <lineage>
        <taxon>Eukaryota</taxon>
        <taxon>Viridiplantae</taxon>
        <taxon>Streptophyta</taxon>
        <taxon>Embryophyta</taxon>
        <taxon>Tracheophyta</taxon>
        <taxon>Spermatophyta</taxon>
        <taxon>Magnoliopsida</taxon>
        <taxon>Ranunculales</taxon>
        <taxon>Papaveraceae</taxon>
        <taxon>Papaveroideae</taxon>
        <taxon>Papaver</taxon>
    </lineage>
</organism>
<comment type="similarity">
    <text evidence="1">Belongs to the squalene monooxygenase family.</text>
</comment>
<dbReference type="GO" id="GO:0004506">
    <property type="term" value="F:squalene monooxygenase activity"/>
    <property type="evidence" value="ECO:0007669"/>
    <property type="project" value="UniProtKB-UniRule"/>
</dbReference>
<dbReference type="Gene3D" id="3.50.50.60">
    <property type="entry name" value="FAD/NAD(P)-binding domain"/>
    <property type="match status" value="1"/>
</dbReference>
<comment type="catalytic activity">
    <reaction evidence="1">
        <text>squalene + reduced [NADPH--hemoprotein reductase] + O2 = (S)-2,3-epoxysqualene + oxidized [NADPH--hemoprotein reductase] + H2O + H(+)</text>
        <dbReference type="Rhea" id="RHEA:25282"/>
        <dbReference type="Rhea" id="RHEA-COMP:11964"/>
        <dbReference type="Rhea" id="RHEA-COMP:11965"/>
        <dbReference type="ChEBI" id="CHEBI:15377"/>
        <dbReference type="ChEBI" id="CHEBI:15378"/>
        <dbReference type="ChEBI" id="CHEBI:15379"/>
        <dbReference type="ChEBI" id="CHEBI:15440"/>
        <dbReference type="ChEBI" id="CHEBI:15441"/>
        <dbReference type="ChEBI" id="CHEBI:57618"/>
        <dbReference type="ChEBI" id="CHEBI:58210"/>
        <dbReference type="EC" id="1.14.14.17"/>
    </reaction>
</comment>
<evidence type="ECO:0000313" key="3">
    <source>
        <dbReference type="EMBL" id="KAI3863689.1"/>
    </source>
</evidence>
<dbReference type="GO" id="GO:0050660">
    <property type="term" value="F:flavin adenine dinucleotide binding"/>
    <property type="evidence" value="ECO:0007669"/>
    <property type="project" value="UniProtKB-UniRule"/>
</dbReference>
<evidence type="ECO:0000313" key="4">
    <source>
        <dbReference type="Proteomes" id="UP001202328"/>
    </source>
</evidence>
<keyword evidence="4" id="KW-1185">Reference proteome</keyword>
<comment type="cofactor">
    <cofactor evidence="1">
        <name>FAD</name>
        <dbReference type="ChEBI" id="CHEBI:57692"/>
    </cofactor>
</comment>
<keyword evidence="1" id="KW-0560">Oxidoreductase</keyword>
<dbReference type="GO" id="GO:0005783">
    <property type="term" value="C:endoplasmic reticulum"/>
    <property type="evidence" value="ECO:0007669"/>
    <property type="project" value="TreeGrafter"/>
</dbReference>
<feature type="transmembrane region" description="Helical" evidence="1">
    <location>
        <begin position="44"/>
        <end position="64"/>
    </location>
</feature>
<feature type="domain" description="FAD dependent oxidoreductase" evidence="2">
    <location>
        <begin position="47"/>
        <end position="77"/>
    </location>
</feature>
<proteinExistence type="inferred from homology"/>
<accession>A0AAD4S4Y5</accession>
<comment type="function">
    <text evidence="1">Catalyzes the stereospecific oxidation of squalene to (S)-2,3-epoxysqualene, and is considered to be a rate-limiting enzyme in steroid biosynthesis.</text>
</comment>
<sequence>MIHFIILGGAILATPLVFLFLFNGNNKNVIANAAASNEMIIHDGAVDIIIVGAGVAGSALAYALGKDGRRVLVIERDLAEPDRIFGELLQPGGYLKLMELDLQDCVDGIDSQKLVGCSVSSSDEGIDVKVAYPLEKFHPDVAGRAFLNGRFVQRLRDKASAISSNNEISKSCTYQSMVVDKREMNYNPHFLLLTLLVGLILLFDLGNSLELRMVYDNLGLHLCLGNSLELRRRISTGCVNLLLVKSKENRCQDIHLFHYHLQSKRNKFLQFFI</sequence>
<dbReference type="InterPro" id="IPR006076">
    <property type="entry name" value="FAD-dep_OxRdtase"/>
</dbReference>
<dbReference type="Proteomes" id="UP001202328">
    <property type="component" value="Unassembled WGS sequence"/>
</dbReference>
<dbReference type="AlphaFoldDB" id="A0AAD4S4Y5"/>
<evidence type="ECO:0000256" key="1">
    <source>
        <dbReference type="RuleBase" id="RU367121"/>
    </source>
</evidence>
<protein>
    <recommendedName>
        <fullName evidence="1">Squalene monooxygenase</fullName>
        <ecNumber evidence="1">1.14.14.17</ecNumber>
    </recommendedName>
</protein>
<keyword evidence="1" id="KW-0812">Transmembrane</keyword>
<reference evidence="3" key="1">
    <citation type="submission" date="2022-04" db="EMBL/GenBank/DDBJ databases">
        <title>A functionally conserved STORR gene fusion in Papaver species that diverged 16.8 million years ago.</title>
        <authorList>
            <person name="Catania T."/>
        </authorList>
    </citation>
    <scope>NUCLEOTIDE SEQUENCE</scope>
    <source>
        <strain evidence="3">S-188037</strain>
    </source>
</reference>
<keyword evidence="1" id="KW-1133">Transmembrane helix</keyword>
<dbReference type="GO" id="GO:0016020">
    <property type="term" value="C:membrane"/>
    <property type="evidence" value="ECO:0007669"/>
    <property type="project" value="UniProtKB-SubCell"/>
</dbReference>
<evidence type="ECO:0000259" key="2">
    <source>
        <dbReference type="Pfam" id="PF01266"/>
    </source>
</evidence>
<dbReference type="GO" id="GO:0016126">
    <property type="term" value="P:sterol biosynthetic process"/>
    <property type="evidence" value="ECO:0007669"/>
    <property type="project" value="UniProtKB-UniRule"/>
</dbReference>
<name>A0AAD4S4Y5_9MAGN</name>
<dbReference type="PANTHER" id="PTHR10835:SF0">
    <property type="entry name" value="SQUALENE MONOOXYGENASE"/>
    <property type="match status" value="1"/>
</dbReference>
<keyword evidence="1" id="KW-0472">Membrane</keyword>
<gene>
    <name evidence="3" type="ORF">MKW98_031281</name>
</gene>
<comment type="subcellular location">
    <subcellularLocation>
        <location evidence="1">Membrane</location>
        <topology evidence="1">Multi-pass membrane protein</topology>
    </subcellularLocation>
</comment>
<dbReference type="InterPro" id="IPR036188">
    <property type="entry name" value="FAD/NAD-bd_sf"/>
</dbReference>
<feature type="transmembrane region" description="Helical" evidence="1">
    <location>
        <begin position="190"/>
        <end position="209"/>
    </location>
</feature>
<dbReference type="EMBL" id="JAJJMB010014022">
    <property type="protein sequence ID" value="KAI3863689.1"/>
    <property type="molecule type" value="Genomic_DNA"/>
</dbReference>
<keyword evidence="1" id="KW-0285">Flavoprotein</keyword>